<dbReference type="EMBL" id="JAGKQM010000008">
    <property type="protein sequence ID" value="KAH0915101.1"/>
    <property type="molecule type" value="Genomic_DNA"/>
</dbReference>
<proteinExistence type="predicted"/>
<feature type="region of interest" description="Disordered" evidence="1">
    <location>
        <begin position="1"/>
        <end position="49"/>
    </location>
</feature>
<evidence type="ECO:0000256" key="1">
    <source>
        <dbReference type="SAM" id="MobiDB-lite"/>
    </source>
</evidence>
<feature type="region of interest" description="Disordered" evidence="1">
    <location>
        <begin position="66"/>
        <end position="113"/>
    </location>
</feature>
<evidence type="ECO:0000313" key="2">
    <source>
        <dbReference type="EMBL" id="KAH0915101.1"/>
    </source>
</evidence>
<feature type="compositionally biased region" description="Acidic residues" evidence="1">
    <location>
        <begin position="104"/>
        <end position="113"/>
    </location>
</feature>
<sequence>MTPARSISPKEKRAGRGQRNKNQRSRNRRTRRHGQSEMRSTMSSRAAHFQNIFTCNRNAITYEEGTQIKSLPKNPSLPLPADDHDGEPVHGDPVENPDNVNEYEKEEEDMPDDVGYEEELAVEEDVVESEDELADFIVDEDEIGHLRKRDYKKKKYMEDANEIFGGDVQRLRRVKISEESTGSPPVDERSIDEESSWK</sequence>
<name>A0ABQ8CDF0_BRANA</name>
<comment type="caution">
    <text evidence="2">The sequence shown here is derived from an EMBL/GenBank/DDBJ whole genome shotgun (WGS) entry which is preliminary data.</text>
</comment>
<feature type="compositionally biased region" description="Basic residues" evidence="1">
    <location>
        <begin position="15"/>
        <end position="33"/>
    </location>
</feature>
<gene>
    <name evidence="2" type="ORF">HID58_029547</name>
</gene>
<accession>A0ABQ8CDF0</accession>
<dbReference type="Proteomes" id="UP000824890">
    <property type="component" value="Unassembled WGS sequence"/>
</dbReference>
<reference evidence="2 3" key="1">
    <citation type="submission" date="2021-05" db="EMBL/GenBank/DDBJ databases">
        <title>Genome Assembly of Synthetic Allotetraploid Brassica napus Reveals Homoeologous Exchanges between Subgenomes.</title>
        <authorList>
            <person name="Davis J.T."/>
        </authorList>
    </citation>
    <scope>NUCLEOTIDE SEQUENCE [LARGE SCALE GENOMIC DNA]</scope>
    <source>
        <strain evidence="3">cv. Da-Ae</strain>
        <tissue evidence="2">Seedling</tissue>
    </source>
</reference>
<feature type="compositionally biased region" description="Low complexity" evidence="1">
    <location>
        <begin position="69"/>
        <end position="80"/>
    </location>
</feature>
<keyword evidence="3" id="KW-1185">Reference proteome</keyword>
<organism evidence="2 3">
    <name type="scientific">Brassica napus</name>
    <name type="common">Rape</name>
    <dbReference type="NCBI Taxonomy" id="3708"/>
    <lineage>
        <taxon>Eukaryota</taxon>
        <taxon>Viridiplantae</taxon>
        <taxon>Streptophyta</taxon>
        <taxon>Embryophyta</taxon>
        <taxon>Tracheophyta</taxon>
        <taxon>Spermatophyta</taxon>
        <taxon>Magnoliopsida</taxon>
        <taxon>eudicotyledons</taxon>
        <taxon>Gunneridae</taxon>
        <taxon>Pentapetalae</taxon>
        <taxon>rosids</taxon>
        <taxon>malvids</taxon>
        <taxon>Brassicales</taxon>
        <taxon>Brassicaceae</taxon>
        <taxon>Brassiceae</taxon>
        <taxon>Brassica</taxon>
    </lineage>
</organism>
<feature type="region of interest" description="Disordered" evidence="1">
    <location>
        <begin position="175"/>
        <end position="198"/>
    </location>
</feature>
<feature type="compositionally biased region" description="Basic and acidic residues" evidence="1">
    <location>
        <begin position="81"/>
        <end position="93"/>
    </location>
</feature>
<evidence type="ECO:0000313" key="3">
    <source>
        <dbReference type="Proteomes" id="UP000824890"/>
    </source>
</evidence>
<protein>
    <submittedName>
        <fullName evidence="2">Uncharacterized protein</fullName>
    </submittedName>
</protein>